<evidence type="ECO:0000313" key="3">
    <source>
        <dbReference type="EMBL" id="BCU06679.1"/>
    </source>
</evidence>
<sequence>MSKHPLPLGIQTFRQIRNGGYCYVDKTAEAEALAQQGKAFFLSRPRRFGKSLFVDTLKELFEGSEALFRGLHIHDRWDWSQRHPVILLDFAAGVVQSRTELDRRIRDLLDTNGERLGIAGDGADKDIPGCFGALIRQARGGSDTGATSTPTASPSWTNCAPTSTGRAPCS</sequence>
<feature type="region of interest" description="Disordered" evidence="1">
    <location>
        <begin position="141"/>
        <end position="170"/>
    </location>
</feature>
<evidence type="ECO:0000313" key="4">
    <source>
        <dbReference type="Proteomes" id="UP000680679"/>
    </source>
</evidence>
<organism evidence="3 4">
    <name type="scientific">Allochromatium tepidum</name>
    <dbReference type="NCBI Taxonomy" id="553982"/>
    <lineage>
        <taxon>Bacteria</taxon>
        <taxon>Pseudomonadati</taxon>
        <taxon>Pseudomonadota</taxon>
        <taxon>Gammaproteobacteria</taxon>
        <taxon>Chromatiales</taxon>
        <taxon>Chromatiaceae</taxon>
        <taxon>Allochromatium</taxon>
    </lineage>
</organism>
<dbReference type="PANTHER" id="PTHR34825">
    <property type="entry name" value="CONSERVED PROTEIN, WITH A WEAK D-GALACTARATE DEHYDRATASE/ALTRONATE HYDROLASE DOMAIN"/>
    <property type="match status" value="1"/>
</dbReference>
<protein>
    <recommendedName>
        <fullName evidence="2">AAA-ATPase-like domain-containing protein</fullName>
    </recommendedName>
</protein>
<keyword evidence="4" id="KW-1185">Reference proteome</keyword>
<dbReference type="PANTHER" id="PTHR34825:SF1">
    <property type="entry name" value="AAA-ATPASE-LIKE DOMAIN-CONTAINING PROTEIN"/>
    <property type="match status" value="1"/>
</dbReference>
<name>A0ABM7QLT1_9GAMM</name>
<dbReference type="EMBL" id="AP024563">
    <property type="protein sequence ID" value="BCU06679.1"/>
    <property type="molecule type" value="Genomic_DNA"/>
</dbReference>
<dbReference type="Pfam" id="PF09820">
    <property type="entry name" value="AAA-ATPase_like"/>
    <property type="match status" value="1"/>
</dbReference>
<feature type="compositionally biased region" description="Low complexity" evidence="1">
    <location>
        <begin position="141"/>
        <end position="155"/>
    </location>
</feature>
<evidence type="ECO:0000259" key="2">
    <source>
        <dbReference type="Pfam" id="PF09820"/>
    </source>
</evidence>
<dbReference type="InterPro" id="IPR018631">
    <property type="entry name" value="AAA-ATPase-like_dom"/>
</dbReference>
<proteinExistence type="predicted"/>
<accession>A0ABM7QLT1</accession>
<dbReference type="Proteomes" id="UP000680679">
    <property type="component" value="Chromosome"/>
</dbReference>
<evidence type="ECO:0000256" key="1">
    <source>
        <dbReference type="SAM" id="MobiDB-lite"/>
    </source>
</evidence>
<gene>
    <name evidence="3" type="ORF">Atep_13560</name>
</gene>
<feature type="domain" description="AAA-ATPase-like" evidence="2">
    <location>
        <begin position="7"/>
        <end position="137"/>
    </location>
</feature>
<reference evidence="3 4" key="1">
    <citation type="submission" date="2021-04" db="EMBL/GenBank/DDBJ databases">
        <title>Complete genome sequencing of Allochromatium tepidum strain NZ.</title>
        <authorList>
            <person name="Tsukatani Y."/>
            <person name="Mori H."/>
        </authorList>
    </citation>
    <scope>NUCLEOTIDE SEQUENCE [LARGE SCALE GENOMIC DNA]</scope>
    <source>
        <strain evidence="3 4">NZ</strain>
    </source>
</reference>
<feature type="compositionally biased region" description="Polar residues" evidence="1">
    <location>
        <begin position="156"/>
        <end position="170"/>
    </location>
</feature>
<dbReference type="RefSeq" id="WP_213381466.1">
    <property type="nucleotide sequence ID" value="NZ_AP024563.1"/>
</dbReference>